<dbReference type="InterPro" id="IPR029044">
    <property type="entry name" value="Nucleotide-diphossugar_trans"/>
</dbReference>
<keyword evidence="1" id="KW-1015">Disulfide bond</keyword>
<accession>A0A812S2B4</accession>
<evidence type="ECO:0000313" key="2">
    <source>
        <dbReference type="EMBL" id="CAE7460513.1"/>
    </source>
</evidence>
<protein>
    <submittedName>
        <fullName evidence="2">Pgant2 protein</fullName>
    </submittedName>
</protein>
<dbReference type="PANTHER" id="PTHR11675:SF119">
    <property type="entry name" value="POLYPEPTIDE N-ACETYLGALACTOSAMINYLTRANSFERASE 2"/>
    <property type="match status" value="1"/>
</dbReference>
<evidence type="ECO:0000256" key="1">
    <source>
        <dbReference type="ARBA" id="ARBA00023157"/>
    </source>
</evidence>
<dbReference type="PANTHER" id="PTHR11675">
    <property type="entry name" value="N-ACETYLGALACTOSAMINYLTRANSFERASE"/>
    <property type="match status" value="1"/>
</dbReference>
<dbReference type="AlphaFoldDB" id="A0A812S2B4"/>
<comment type="caution">
    <text evidence="2">The sequence shown here is derived from an EMBL/GenBank/DDBJ whole genome shotgun (WGS) entry which is preliminary data.</text>
</comment>
<dbReference type="GO" id="GO:0006493">
    <property type="term" value="P:protein O-linked glycosylation"/>
    <property type="evidence" value="ECO:0007669"/>
    <property type="project" value="TreeGrafter"/>
</dbReference>
<dbReference type="SUPFAM" id="SSF53448">
    <property type="entry name" value="Nucleotide-diphospho-sugar transferases"/>
    <property type="match status" value="1"/>
</dbReference>
<reference evidence="2" key="1">
    <citation type="submission" date="2021-02" db="EMBL/GenBank/DDBJ databases">
        <authorList>
            <person name="Dougan E. K."/>
            <person name="Rhodes N."/>
            <person name="Thang M."/>
            <person name="Chan C."/>
        </authorList>
    </citation>
    <scope>NUCLEOTIDE SEQUENCE</scope>
</reference>
<sequence length="103" mass="12285">MSLRAWRCGGRIEIVPCSRMGHVFRAKNPYIVHVPEVMKNTKRAALVWLDDYMEDYYKKVPYARRIQAGDVSERLRLKESLHCQSMDWYIDNIYPELRAERPP</sequence>
<dbReference type="Proteomes" id="UP000604046">
    <property type="component" value="Unassembled WGS sequence"/>
</dbReference>
<organism evidence="2 3">
    <name type="scientific">Symbiodinium natans</name>
    <dbReference type="NCBI Taxonomy" id="878477"/>
    <lineage>
        <taxon>Eukaryota</taxon>
        <taxon>Sar</taxon>
        <taxon>Alveolata</taxon>
        <taxon>Dinophyceae</taxon>
        <taxon>Suessiales</taxon>
        <taxon>Symbiodiniaceae</taxon>
        <taxon>Symbiodinium</taxon>
    </lineage>
</organism>
<dbReference type="EMBL" id="CAJNDS010002400">
    <property type="protein sequence ID" value="CAE7460513.1"/>
    <property type="molecule type" value="Genomic_DNA"/>
</dbReference>
<evidence type="ECO:0000313" key="3">
    <source>
        <dbReference type="Proteomes" id="UP000604046"/>
    </source>
</evidence>
<gene>
    <name evidence="2" type="primary">Pgant2</name>
    <name evidence="2" type="ORF">SNAT2548_LOCUS25563</name>
</gene>
<keyword evidence="3" id="KW-1185">Reference proteome</keyword>
<dbReference type="Gene3D" id="3.90.550.10">
    <property type="entry name" value="Spore Coat Polysaccharide Biosynthesis Protein SpsA, Chain A"/>
    <property type="match status" value="1"/>
</dbReference>
<dbReference type="OrthoDB" id="441896at2759"/>
<dbReference type="GO" id="GO:0004653">
    <property type="term" value="F:polypeptide N-acetylgalactosaminyltransferase activity"/>
    <property type="evidence" value="ECO:0007669"/>
    <property type="project" value="TreeGrafter"/>
</dbReference>
<dbReference type="GO" id="GO:0005794">
    <property type="term" value="C:Golgi apparatus"/>
    <property type="evidence" value="ECO:0007669"/>
    <property type="project" value="TreeGrafter"/>
</dbReference>
<name>A0A812S2B4_9DINO</name>
<proteinExistence type="predicted"/>